<dbReference type="AlphaFoldDB" id="A0A9Q3EDD2"/>
<feature type="region of interest" description="Disordered" evidence="1">
    <location>
        <begin position="1"/>
        <end position="44"/>
    </location>
</feature>
<organism evidence="2 3">
    <name type="scientific">Austropuccinia psidii MF-1</name>
    <dbReference type="NCBI Taxonomy" id="1389203"/>
    <lineage>
        <taxon>Eukaryota</taxon>
        <taxon>Fungi</taxon>
        <taxon>Dikarya</taxon>
        <taxon>Basidiomycota</taxon>
        <taxon>Pucciniomycotina</taxon>
        <taxon>Pucciniomycetes</taxon>
        <taxon>Pucciniales</taxon>
        <taxon>Sphaerophragmiaceae</taxon>
        <taxon>Austropuccinia</taxon>
    </lineage>
</organism>
<dbReference type="Proteomes" id="UP000765509">
    <property type="component" value="Unassembled WGS sequence"/>
</dbReference>
<proteinExistence type="predicted"/>
<name>A0A9Q3EDD2_9BASI</name>
<feature type="compositionally biased region" description="Polar residues" evidence="1">
    <location>
        <begin position="20"/>
        <end position="34"/>
    </location>
</feature>
<dbReference type="EMBL" id="AVOT02026356">
    <property type="protein sequence ID" value="MBW0518047.1"/>
    <property type="molecule type" value="Genomic_DNA"/>
</dbReference>
<gene>
    <name evidence="2" type="ORF">O181_057762</name>
</gene>
<sequence length="139" mass="15188">MTHTYAATPTPAQAPAHALSTAQAPTPTHNTTQDTAKAPTHAHKTAQEPFNRCYTCVTHKWSMPLDIRPSNMHALPLCAYVTPLRGAPTMSPPHAELINGYKKLGQHIIFPWFAVHTHTRTCGILQQAPTVSPANCQFC</sequence>
<evidence type="ECO:0000313" key="3">
    <source>
        <dbReference type="Proteomes" id="UP000765509"/>
    </source>
</evidence>
<reference evidence="2" key="1">
    <citation type="submission" date="2021-03" db="EMBL/GenBank/DDBJ databases">
        <title>Draft genome sequence of rust myrtle Austropuccinia psidii MF-1, a brazilian biotype.</title>
        <authorList>
            <person name="Quecine M.C."/>
            <person name="Pachon D.M.R."/>
            <person name="Bonatelli M.L."/>
            <person name="Correr F.H."/>
            <person name="Franceschini L.M."/>
            <person name="Leite T.F."/>
            <person name="Margarido G.R.A."/>
            <person name="Almeida C.A."/>
            <person name="Ferrarezi J.A."/>
            <person name="Labate C.A."/>
        </authorList>
    </citation>
    <scope>NUCLEOTIDE SEQUENCE</scope>
    <source>
        <strain evidence="2">MF-1</strain>
    </source>
</reference>
<keyword evidence="3" id="KW-1185">Reference proteome</keyword>
<comment type="caution">
    <text evidence="2">The sequence shown here is derived from an EMBL/GenBank/DDBJ whole genome shotgun (WGS) entry which is preliminary data.</text>
</comment>
<accession>A0A9Q3EDD2</accession>
<evidence type="ECO:0000313" key="2">
    <source>
        <dbReference type="EMBL" id="MBW0518047.1"/>
    </source>
</evidence>
<protein>
    <submittedName>
        <fullName evidence="2">Uncharacterized protein</fullName>
    </submittedName>
</protein>
<feature type="compositionally biased region" description="Low complexity" evidence="1">
    <location>
        <begin position="1"/>
        <end position="18"/>
    </location>
</feature>
<evidence type="ECO:0000256" key="1">
    <source>
        <dbReference type="SAM" id="MobiDB-lite"/>
    </source>
</evidence>